<organism evidence="1 2">
    <name type="scientific">Duganella alba</name>
    <dbReference type="NCBI Taxonomy" id="2666081"/>
    <lineage>
        <taxon>Bacteria</taxon>
        <taxon>Pseudomonadati</taxon>
        <taxon>Pseudomonadota</taxon>
        <taxon>Betaproteobacteria</taxon>
        <taxon>Burkholderiales</taxon>
        <taxon>Oxalobacteraceae</taxon>
        <taxon>Telluria group</taxon>
        <taxon>Duganella</taxon>
    </lineage>
</organism>
<comment type="caution">
    <text evidence="1">The sequence shown here is derived from an EMBL/GenBank/DDBJ whole genome shotgun (WGS) entry which is preliminary data.</text>
</comment>
<protein>
    <recommendedName>
        <fullName evidence="3">DUF1444 family protein</fullName>
    </recommendedName>
</protein>
<evidence type="ECO:0000313" key="2">
    <source>
        <dbReference type="Proteomes" id="UP000481037"/>
    </source>
</evidence>
<dbReference type="AlphaFoldDB" id="A0A6L5QGT8"/>
<name>A0A6L5QGT8_9BURK</name>
<proteinExistence type="predicted"/>
<gene>
    <name evidence="1" type="ORF">GJ697_13790</name>
</gene>
<reference evidence="1 2" key="1">
    <citation type="submission" date="2019-11" db="EMBL/GenBank/DDBJ databases">
        <title>Novel species isolated from a subtropical stream in China.</title>
        <authorList>
            <person name="Lu H."/>
        </authorList>
    </citation>
    <scope>NUCLEOTIDE SEQUENCE [LARGE SCALE GENOMIC DNA]</scope>
    <source>
        <strain evidence="1 2">FT25W</strain>
    </source>
</reference>
<keyword evidence="2" id="KW-1185">Reference proteome</keyword>
<accession>A0A6L5QGT8</accession>
<evidence type="ECO:0000313" key="1">
    <source>
        <dbReference type="EMBL" id="MRX08909.1"/>
    </source>
</evidence>
<dbReference type="EMBL" id="WKJM01000010">
    <property type="protein sequence ID" value="MRX08909.1"/>
    <property type="molecule type" value="Genomic_DNA"/>
</dbReference>
<sequence length="410" mass="45557">MGFLDFFRSTPSIEQFAQLTIQAFADAGNPSQLRYDAGESRLLGTGDGAQVVNLENGYRAYCAAPRKERPQALAHFVQSMLAPPLPASFAAARASLRPLIRGRGTLEYLRLLPEVLSDSAARPQLLDAHAPFSSDSVIMLACDSERSIQTLTGGTLVEWGVSFDEALAAAIDNLRDITVSNFEQVAPGIYLGAWNDSYESSRLLFADLFYRMELGGEPVVMAPSRHKLLVASANNKEALIGMLALARNYAEQEGQQVSSLMYRFEHGKPVEFIPDDANVAQLAAELKKLFLLEDYQAQKNMLDKLNDKASLDLFVATYKLMQSPDTGRIESYGVWTDKVDTLMPEVDKVALVRYHEESGEPDVRLVAWEELRSHIKELQHSVQGYPARYRLPSFPSRELLDSLACIEQDT</sequence>
<dbReference type="Proteomes" id="UP000481037">
    <property type="component" value="Unassembled WGS sequence"/>
</dbReference>
<evidence type="ECO:0008006" key="3">
    <source>
        <dbReference type="Google" id="ProtNLM"/>
    </source>
</evidence>
<dbReference type="RefSeq" id="WP_154368332.1">
    <property type="nucleotide sequence ID" value="NZ_WKJM01000010.1"/>
</dbReference>